<dbReference type="EMBL" id="BQNL01000001">
    <property type="protein sequence ID" value="GKH15493.1"/>
    <property type="molecule type" value="Genomic_DNA"/>
</dbReference>
<dbReference type="AlphaFoldDB" id="A0AA37K219"/>
<dbReference type="Proteomes" id="UP001055048">
    <property type="component" value="Unassembled WGS sequence"/>
</dbReference>
<sequence length="70" mass="8031">MMLRKINKSPTAKGMSFEKEDRIWEITGYTDCAYTSPKLGMSCVAHVTDSNTINMTYRIFSFPLILYTVL</sequence>
<name>A0AA37K219_BACUN</name>
<accession>A0AA37K219</accession>
<proteinExistence type="predicted"/>
<evidence type="ECO:0000313" key="1">
    <source>
        <dbReference type="EMBL" id="GKH15493.1"/>
    </source>
</evidence>
<evidence type="ECO:0000313" key="2">
    <source>
        <dbReference type="Proteomes" id="UP001055048"/>
    </source>
</evidence>
<comment type="caution">
    <text evidence="1">The sequence shown here is derived from an EMBL/GenBank/DDBJ whole genome shotgun (WGS) entry which is preliminary data.</text>
</comment>
<reference evidence="1" key="1">
    <citation type="submission" date="2022-01" db="EMBL/GenBank/DDBJ databases">
        <title>Novel bile acid biosynthetic pathways are enriched in the microbiome of centenarians.</title>
        <authorList>
            <person name="Sato Y."/>
            <person name="Atarashi K."/>
            <person name="Plichta R.D."/>
            <person name="Arai Y."/>
            <person name="Sasajima S."/>
            <person name="Kearney M.S."/>
            <person name="Suda W."/>
            <person name="Takeshita K."/>
            <person name="Sasaki T."/>
            <person name="Okamoto S."/>
            <person name="Skelly N.A."/>
            <person name="Okamura Y."/>
            <person name="Vlamakis H."/>
            <person name="Li Y."/>
            <person name="Tanoue T."/>
            <person name="Takei H."/>
            <person name="Nittono H."/>
            <person name="Narushima S."/>
            <person name="Irie J."/>
            <person name="Itoh H."/>
            <person name="Moriya K."/>
            <person name="Sugiura Y."/>
            <person name="Suematsu M."/>
            <person name="Moritoki N."/>
            <person name="Shibata S."/>
            <person name="Littman R.D."/>
            <person name="Fischbach A.M."/>
            <person name="Uwamino Y."/>
            <person name="Inoue T."/>
            <person name="Honda A."/>
            <person name="Hattori M."/>
            <person name="Murai T."/>
            <person name="Xavier J.R."/>
            <person name="Hirose N."/>
            <person name="Honda K."/>
        </authorList>
    </citation>
    <scope>NUCLEOTIDE SEQUENCE</scope>
    <source>
        <strain evidence="1">CE91-St12</strain>
    </source>
</reference>
<gene>
    <name evidence="1" type="ORF">CE91St12_37030</name>
</gene>
<organism evidence="1 2">
    <name type="scientific">Bacteroides uniformis</name>
    <dbReference type="NCBI Taxonomy" id="820"/>
    <lineage>
        <taxon>Bacteria</taxon>
        <taxon>Pseudomonadati</taxon>
        <taxon>Bacteroidota</taxon>
        <taxon>Bacteroidia</taxon>
        <taxon>Bacteroidales</taxon>
        <taxon>Bacteroidaceae</taxon>
        <taxon>Bacteroides</taxon>
    </lineage>
</organism>
<protein>
    <submittedName>
        <fullName evidence="1">Uncharacterized protein</fullName>
    </submittedName>
</protein>